<proteinExistence type="predicted"/>
<dbReference type="KEGG" id="nhy:JQS43_05120"/>
<name>A0A895YI46_9ACTN</name>
<keyword evidence="2" id="KW-0472">Membrane</keyword>
<feature type="region of interest" description="Disordered" evidence="1">
    <location>
        <begin position="94"/>
        <end position="165"/>
    </location>
</feature>
<organism evidence="3 4">
    <name type="scientific">Natronosporangium hydrolyticum</name>
    <dbReference type="NCBI Taxonomy" id="2811111"/>
    <lineage>
        <taxon>Bacteria</taxon>
        <taxon>Bacillati</taxon>
        <taxon>Actinomycetota</taxon>
        <taxon>Actinomycetes</taxon>
        <taxon>Micromonosporales</taxon>
        <taxon>Micromonosporaceae</taxon>
        <taxon>Natronosporangium</taxon>
    </lineage>
</organism>
<gene>
    <name evidence="3" type="ORF">JQS43_05120</name>
</gene>
<dbReference type="AlphaFoldDB" id="A0A895YI46"/>
<evidence type="ECO:0000313" key="4">
    <source>
        <dbReference type="Proteomes" id="UP000662857"/>
    </source>
</evidence>
<feature type="transmembrane region" description="Helical" evidence="2">
    <location>
        <begin position="66"/>
        <end position="90"/>
    </location>
</feature>
<feature type="compositionally biased region" description="Basic and acidic residues" evidence="1">
    <location>
        <begin position="94"/>
        <end position="136"/>
    </location>
</feature>
<keyword evidence="2" id="KW-0812">Transmembrane</keyword>
<sequence length="165" mass="18609">MTSPQQSEGHDSASSAGPPSAPQSTPFGSTPNAERYLLEADNLRRRQLRSALLHGSSRTWRDRRRIWPAVVAGVILVAIISAAIAVTGTFQNYRREQREEQREREEEQRQREEEQQQRDEEFEQQRREQEEQRDLQEETAGTGGEAAAIPEPPPGGSTLPLPNIP</sequence>
<keyword evidence="4" id="KW-1185">Reference proteome</keyword>
<dbReference type="Proteomes" id="UP000662857">
    <property type="component" value="Chromosome"/>
</dbReference>
<feature type="region of interest" description="Disordered" evidence="1">
    <location>
        <begin position="1"/>
        <end position="31"/>
    </location>
</feature>
<dbReference type="EMBL" id="CP070499">
    <property type="protein sequence ID" value="QSB15722.1"/>
    <property type="molecule type" value="Genomic_DNA"/>
</dbReference>
<dbReference type="RefSeq" id="WP_239677906.1">
    <property type="nucleotide sequence ID" value="NZ_CP070499.1"/>
</dbReference>
<protein>
    <submittedName>
        <fullName evidence="3">Uncharacterized protein</fullName>
    </submittedName>
</protein>
<feature type="compositionally biased region" description="Low complexity" evidence="1">
    <location>
        <begin position="12"/>
        <end position="24"/>
    </location>
</feature>
<accession>A0A895YI46</accession>
<evidence type="ECO:0000256" key="1">
    <source>
        <dbReference type="SAM" id="MobiDB-lite"/>
    </source>
</evidence>
<evidence type="ECO:0000256" key="2">
    <source>
        <dbReference type="SAM" id="Phobius"/>
    </source>
</evidence>
<evidence type="ECO:0000313" key="3">
    <source>
        <dbReference type="EMBL" id="QSB15722.1"/>
    </source>
</evidence>
<keyword evidence="2" id="KW-1133">Transmembrane helix</keyword>
<reference evidence="3" key="1">
    <citation type="submission" date="2021-02" db="EMBL/GenBank/DDBJ databases">
        <title>Natrosporangium hydrolyticum gen. nov., sp. nov, a haloalkaliphilic actinobacterium from a soda solonchak soil.</title>
        <authorList>
            <person name="Sorokin D.Y."/>
            <person name="Khijniak T.V."/>
            <person name="Zakharycheva A.P."/>
            <person name="Boueva O.V."/>
            <person name="Ariskina E.V."/>
            <person name="Hahnke R.L."/>
            <person name="Bunk B."/>
            <person name="Sproer C."/>
            <person name="Schumann P."/>
            <person name="Evtushenko L.I."/>
            <person name="Kublanov I.V."/>
        </authorList>
    </citation>
    <scope>NUCLEOTIDE SEQUENCE</scope>
    <source>
        <strain evidence="3">DSM 106523</strain>
    </source>
</reference>